<dbReference type="EMBL" id="BOMP01000128">
    <property type="protein sequence ID" value="GIE44447.1"/>
    <property type="molecule type" value="Genomic_DNA"/>
</dbReference>
<dbReference type="Gene3D" id="3.30.70.420">
    <property type="entry name" value="Hydroxymethylglutaryl-CoA reductase, class I/II, NAD/NADP-binding domain"/>
    <property type="match status" value="1"/>
</dbReference>
<evidence type="ECO:0000313" key="3">
    <source>
        <dbReference type="EMBL" id="GIE44447.1"/>
    </source>
</evidence>
<dbReference type="SUPFAM" id="SSF55035">
    <property type="entry name" value="NAD-binding domain of HMG-CoA reductase"/>
    <property type="match status" value="1"/>
</dbReference>
<comment type="similarity">
    <text evidence="1">Belongs to the HMG-CoA reductase family.</text>
</comment>
<reference evidence="3 6" key="2">
    <citation type="submission" date="2021-01" db="EMBL/GenBank/DDBJ databases">
        <title>Whole genome shotgun sequence of Actinoplanes lobatus NBRC 12513.</title>
        <authorList>
            <person name="Komaki H."/>
            <person name="Tamura T."/>
        </authorList>
    </citation>
    <scope>NUCLEOTIDE SEQUENCE [LARGE SCALE GENOMIC DNA]</scope>
    <source>
        <strain evidence="3 6">NBRC 12513</strain>
    </source>
</reference>
<dbReference type="RefSeq" id="WP_188123007.1">
    <property type="nucleotide sequence ID" value="NZ_BOMP01000128.1"/>
</dbReference>
<dbReference type="GO" id="GO:0004420">
    <property type="term" value="F:hydroxymethylglutaryl-CoA reductase (NADPH) activity"/>
    <property type="evidence" value="ECO:0007669"/>
    <property type="project" value="UniProtKB-EC"/>
</dbReference>
<dbReference type="AlphaFoldDB" id="A0A7W7HHY7"/>
<dbReference type="PANTHER" id="PTHR10572:SF24">
    <property type="entry name" value="3-HYDROXY-3-METHYLGLUTARYL-COENZYME A REDUCTASE"/>
    <property type="match status" value="1"/>
</dbReference>
<reference evidence="4 5" key="1">
    <citation type="submission" date="2020-08" db="EMBL/GenBank/DDBJ databases">
        <title>Sequencing the genomes of 1000 actinobacteria strains.</title>
        <authorList>
            <person name="Klenk H.-P."/>
        </authorList>
    </citation>
    <scope>NUCLEOTIDE SEQUENCE [LARGE SCALE GENOMIC DNA]</scope>
    <source>
        <strain evidence="4 5">DSM 43150</strain>
    </source>
</reference>
<comment type="caution">
    <text evidence="4">The sequence shown here is derived from an EMBL/GenBank/DDBJ whole genome shotgun (WGS) entry which is preliminary data.</text>
</comment>
<evidence type="ECO:0000313" key="6">
    <source>
        <dbReference type="Proteomes" id="UP000631312"/>
    </source>
</evidence>
<dbReference type="Gene3D" id="3.90.770.10">
    <property type="entry name" value="3-hydroxy-3-methylglutaryl-coenzyme A Reductase, Chain A, domain 2"/>
    <property type="match status" value="1"/>
</dbReference>
<proteinExistence type="inferred from homology"/>
<dbReference type="InterPro" id="IPR002202">
    <property type="entry name" value="HMG_CoA_Rdtase"/>
</dbReference>
<evidence type="ECO:0000313" key="5">
    <source>
        <dbReference type="Proteomes" id="UP000590511"/>
    </source>
</evidence>
<dbReference type="PANTHER" id="PTHR10572">
    <property type="entry name" value="3-HYDROXY-3-METHYLGLUTARYL-COENZYME A REDUCTASE"/>
    <property type="match status" value="1"/>
</dbReference>
<dbReference type="Proteomes" id="UP000590511">
    <property type="component" value="Unassembled WGS sequence"/>
</dbReference>
<dbReference type="PRINTS" id="PR00071">
    <property type="entry name" value="HMGCOARDTASE"/>
</dbReference>
<keyword evidence="6" id="KW-1185">Reference proteome</keyword>
<evidence type="ECO:0000256" key="2">
    <source>
        <dbReference type="ARBA" id="ARBA00023002"/>
    </source>
</evidence>
<dbReference type="InterPro" id="IPR009023">
    <property type="entry name" value="HMG_CoA_Rdtase_NAD(P)-bd_sf"/>
</dbReference>
<dbReference type="InterPro" id="IPR009029">
    <property type="entry name" value="HMG_CoA_Rdtase_sub-bd_dom_sf"/>
</dbReference>
<keyword evidence="2 4" id="KW-0560">Oxidoreductase</keyword>
<organism evidence="4 5">
    <name type="scientific">Actinoplanes lobatus</name>
    <dbReference type="NCBI Taxonomy" id="113568"/>
    <lineage>
        <taxon>Bacteria</taxon>
        <taxon>Bacillati</taxon>
        <taxon>Actinomycetota</taxon>
        <taxon>Actinomycetes</taxon>
        <taxon>Micromonosporales</taxon>
        <taxon>Micromonosporaceae</taxon>
        <taxon>Actinoplanes</taxon>
    </lineage>
</organism>
<dbReference type="Pfam" id="PF00368">
    <property type="entry name" value="HMG-CoA_red"/>
    <property type="match status" value="1"/>
</dbReference>
<gene>
    <name evidence="3" type="ORF">Alo02nite_73450</name>
    <name evidence="4" type="ORF">BJ964_005055</name>
</gene>
<dbReference type="EC" id="1.1.1.34" evidence="4"/>
<accession>A0A7W7HHY7</accession>
<evidence type="ECO:0000313" key="4">
    <source>
        <dbReference type="EMBL" id="MBB4750894.1"/>
    </source>
</evidence>
<dbReference type="InterPro" id="IPR023074">
    <property type="entry name" value="HMG_CoA_Rdtase_cat_sf"/>
</dbReference>
<protein>
    <submittedName>
        <fullName evidence="4">Hydroxymethylglutaryl-CoA reductase (NADPH)</fullName>
        <ecNumber evidence="4">1.1.1.34</ecNumber>
    </submittedName>
</protein>
<sequence>MSDTTLTASVPLRWVGPLRITGNVGDIETEVPLATYESPLWPSVGRGAKISRLVGPGIVTTLVDERMTRSVLVRAEDAQTAYLAALEVDARLDELREIVRTCGRFVELIGFHHEITAHLLYLRFDFTTGDASGHNMATLAADALLAHILKTIPGISYGSISGNYCTDKKATAVNGILGRGKNVITELTIPRDIVRDNLHTTAAAIAELNVQKNLIGTLLAGGIRSANAHYANMLLGIYLATGQDAANIIEGSQGVTVAEDRDGDLYFSCTLPNLILGTVGNGKGLDFVEENLARLGCREAREPGENARRLAVITAATVLCGELSLLAAQTNPGELMQAHVRLERDTKTAKIGE</sequence>
<dbReference type="GO" id="GO:0015936">
    <property type="term" value="P:coenzyme A metabolic process"/>
    <property type="evidence" value="ECO:0007669"/>
    <property type="project" value="InterPro"/>
</dbReference>
<name>A0A7W7HHY7_9ACTN</name>
<dbReference type="PROSITE" id="PS50065">
    <property type="entry name" value="HMG_COA_REDUCTASE_4"/>
    <property type="match status" value="1"/>
</dbReference>
<evidence type="ECO:0000256" key="1">
    <source>
        <dbReference type="ARBA" id="ARBA00007661"/>
    </source>
</evidence>
<dbReference type="EMBL" id="JACHNC010000001">
    <property type="protein sequence ID" value="MBB4750894.1"/>
    <property type="molecule type" value="Genomic_DNA"/>
</dbReference>
<dbReference type="SUPFAM" id="SSF56542">
    <property type="entry name" value="Substrate-binding domain of HMG-CoA reductase"/>
    <property type="match status" value="1"/>
</dbReference>
<dbReference type="Proteomes" id="UP000631312">
    <property type="component" value="Unassembled WGS sequence"/>
</dbReference>